<dbReference type="InterPro" id="IPR002921">
    <property type="entry name" value="Fungal_lipase-type"/>
</dbReference>
<dbReference type="PANTHER" id="PTHR46023">
    <property type="entry name" value="LIPASE CLASS 3 PROTEIN-LIKE"/>
    <property type="match status" value="1"/>
</dbReference>
<dbReference type="EnsemblPlants" id="ONIVA07G25840.1">
    <property type="protein sequence ID" value="ONIVA07G25840.1"/>
    <property type="gene ID" value="ONIVA07G25840"/>
</dbReference>
<feature type="chain" id="PRO_5002362589" description="Fungal lipase-type domain-containing protein" evidence="2">
    <location>
        <begin position="32"/>
        <end position="774"/>
    </location>
</feature>
<evidence type="ECO:0000259" key="3">
    <source>
        <dbReference type="Pfam" id="PF01764"/>
    </source>
</evidence>
<dbReference type="GO" id="GO:0006629">
    <property type="term" value="P:lipid metabolic process"/>
    <property type="evidence" value="ECO:0007669"/>
    <property type="project" value="InterPro"/>
</dbReference>
<organism evidence="4">
    <name type="scientific">Oryza nivara</name>
    <name type="common">Indian wild rice</name>
    <name type="synonym">Oryza sativa f. spontanea</name>
    <dbReference type="NCBI Taxonomy" id="4536"/>
    <lineage>
        <taxon>Eukaryota</taxon>
        <taxon>Viridiplantae</taxon>
        <taxon>Streptophyta</taxon>
        <taxon>Embryophyta</taxon>
        <taxon>Tracheophyta</taxon>
        <taxon>Spermatophyta</taxon>
        <taxon>Magnoliopsida</taxon>
        <taxon>Liliopsida</taxon>
        <taxon>Poales</taxon>
        <taxon>Poaceae</taxon>
        <taxon>BOP clade</taxon>
        <taxon>Oryzoideae</taxon>
        <taxon>Oryzeae</taxon>
        <taxon>Oryzinae</taxon>
        <taxon>Oryza</taxon>
    </lineage>
</organism>
<dbReference type="OMA" id="GHVHCGM"/>
<protein>
    <recommendedName>
        <fullName evidence="3">Fungal lipase-type domain-containing protein</fullName>
    </recommendedName>
</protein>
<dbReference type="Gramene" id="ONIVA07G25840.1">
    <property type="protein sequence ID" value="ONIVA07G25840.1"/>
    <property type="gene ID" value="ONIVA07G25840"/>
</dbReference>
<feature type="region of interest" description="Disordered" evidence="1">
    <location>
        <begin position="24"/>
        <end position="49"/>
    </location>
</feature>
<reference evidence="4" key="2">
    <citation type="submission" date="2018-04" db="EMBL/GenBank/DDBJ databases">
        <title>OnivRS2 (Oryza nivara Reference Sequence Version 2).</title>
        <authorList>
            <person name="Zhang J."/>
            <person name="Kudrna D."/>
            <person name="Lee S."/>
            <person name="Talag J."/>
            <person name="Rajasekar S."/>
            <person name="Welchert J."/>
            <person name="Hsing Y.-I."/>
            <person name="Wing R.A."/>
        </authorList>
    </citation>
    <scope>NUCLEOTIDE SEQUENCE [LARGE SCALE GENOMIC DNA]</scope>
    <source>
        <strain evidence="4">SL10</strain>
    </source>
</reference>
<feature type="compositionally biased region" description="Basic and acidic residues" evidence="1">
    <location>
        <begin position="32"/>
        <end position="49"/>
    </location>
</feature>
<dbReference type="Pfam" id="PF01764">
    <property type="entry name" value="Lipase_3"/>
    <property type="match status" value="1"/>
</dbReference>
<dbReference type="SUPFAM" id="SSF52540">
    <property type="entry name" value="P-loop containing nucleoside triphosphate hydrolases"/>
    <property type="match status" value="1"/>
</dbReference>
<dbReference type="Gene3D" id="3.40.50.300">
    <property type="entry name" value="P-loop containing nucleotide triphosphate hydrolases"/>
    <property type="match status" value="1"/>
</dbReference>
<evidence type="ECO:0000313" key="4">
    <source>
        <dbReference type="EnsemblPlants" id="ONIVA07G25840.1"/>
    </source>
</evidence>
<dbReference type="CDD" id="cd00519">
    <property type="entry name" value="Lipase_3"/>
    <property type="match status" value="1"/>
</dbReference>
<dbReference type="InterPro" id="IPR029058">
    <property type="entry name" value="AB_hydrolase_fold"/>
</dbReference>
<dbReference type="AlphaFoldDB" id="A0A0E0I5M1"/>
<feature type="domain" description="Fungal lipase-type" evidence="3">
    <location>
        <begin position="178"/>
        <end position="313"/>
    </location>
</feature>
<keyword evidence="5" id="KW-1185">Reference proteome</keyword>
<name>A0A0E0I5M1_ORYNI</name>
<dbReference type="eggNOG" id="KOG2088">
    <property type="taxonomic scope" value="Eukaryota"/>
</dbReference>
<sequence length="774" mass="86524">MGANGVASAAAAATAVLVYVALSSSGSGGEAARLRRPEEEDEEESKKRWPERAPASWWEAAAVAARTVGFTYRETLGRWPLGDIAFGIRHYMRIQGNLQHEYTGRSCVPLEGPVTRQELIAILRYLRLCMFFAKKPYEVFLEFGGYGQSDILIRKSKARVMKPSFTIVRDKSTKSFILFIRGATSVKDRLTAATAAEVPFHHVVLKEGRVSNVVVGHVHCGMVAAARWIADQAIPCLSRAVEQFPDYRIKIIGHSMGAGIAAILTYMLRENKKLSSSSCIAFGPAACMTWDLAESGKEFVTTVVNRNDLVPSFGKVSAANLHTEVIGSSWAHDLLEQIQQARILGSVNRSVTFMQSQFPFISNPRSKVADVDLMLSGTSEAETILSVDARAAIKKHSTLSFWSSAPSNRKTLESSLMNPTQSIAALMSTYVGTDKDTEKHKNQNSDTKELYRQDKEADAEKNLERFLEALRSSPSASQDPLQFYPPGRIMHMVVLPSPKEPSSIDQSSQDECVALYETPRSMYSKIRLARSMIRDHYMPRYIKDVLTLVTKRFFREHNMRGSHNKDVLTFGRGSRERSSEQLRWRGKEDELADTHGAVTSLLSRAYGALATGSPLKARAREVAERQGRYGVTALPPPAPAIISSQMNKHRLDDQQQQPDLERRRMIDEREITLNEKEDEEQAKQIEVISILGPRGTGKTTLARKVYDMYRNKSPSSATNTPPDAERHWRPWLQPSHLIFPRLLQTSAAGKTLQSWRLACPPRRSLRATLETNTK</sequence>
<evidence type="ECO:0000313" key="5">
    <source>
        <dbReference type="Proteomes" id="UP000006591"/>
    </source>
</evidence>
<accession>A0A0E0I5M1</accession>
<feature type="compositionally biased region" description="Basic and acidic residues" evidence="1">
    <location>
        <begin position="573"/>
        <end position="588"/>
    </location>
</feature>
<keyword evidence="2" id="KW-0732">Signal</keyword>
<feature type="signal peptide" evidence="2">
    <location>
        <begin position="1"/>
        <end position="31"/>
    </location>
</feature>
<dbReference type="InterPro" id="IPR027417">
    <property type="entry name" value="P-loop_NTPase"/>
</dbReference>
<dbReference type="Gene3D" id="3.40.50.1820">
    <property type="entry name" value="alpha/beta hydrolase"/>
    <property type="match status" value="1"/>
</dbReference>
<dbReference type="HOGENOM" id="CLU_020385_1_0_1"/>
<evidence type="ECO:0000256" key="1">
    <source>
        <dbReference type="SAM" id="MobiDB-lite"/>
    </source>
</evidence>
<proteinExistence type="predicted"/>
<dbReference type="Proteomes" id="UP000006591">
    <property type="component" value="Chromosome 7"/>
</dbReference>
<dbReference type="SUPFAM" id="SSF53474">
    <property type="entry name" value="alpha/beta-Hydrolases"/>
    <property type="match status" value="1"/>
</dbReference>
<feature type="region of interest" description="Disordered" evidence="1">
    <location>
        <begin position="565"/>
        <end position="588"/>
    </location>
</feature>
<evidence type="ECO:0000256" key="2">
    <source>
        <dbReference type="SAM" id="SignalP"/>
    </source>
</evidence>
<dbReference type="PANTHER" id="PTHR46023:SF7">
    <property type="entry name" value="FUNGAL LIPASE-LIKE DOMAIN-CONTAINING PROTEIN"/>
    <property type="match status" value="1"/>
</dbReference>
<reference evidence="4" key="1">
    <citation type="submission" date="2015-04" db="UniProtKB">
        <authorList>
            <consortium name="EnsemblPlants"/>
        </authorList>
    </citation>
    <scope>IDENTIFICATION</scope>
    <source>
        <strain evidence="4">SL10</strain>
    </source>
</reference>